<dbReference type="Gene3D" id="3.60.10.10">
    <property type="entry name" value="Endonuclease/exonuclease/phosphatase"/>
    <property type="match status" value="1"/>
</dbReference>
<dbReference type="RefSeq" id="XP_031783892.1">
    <property type="nucleotide sequence ID" value="XM_031928032.1"/>
</dbReference>
<dbReference type="PANTHER" id="PTHR33273">
    <property type="entry name" value="DOMAIN-CONTAINING PROTEIN, PUTATIVE-RELATED"/>
    <property type="match status" value="1"/>
</dbReference>
<dbReference type="KEGG" id="nvi:116416999"/>
<dbReference type="GO" id="GO:0003824">
    <property type="term" value="F:catalytic activity"/>
    <property type="evidence" value="ECO:0007669"/>
    <property type="project" value="InterPro"/>
</dbReference>
<dbReference type="PANTHER" id="PTHR33273:SF4">
    <property type="entry name" value="ENDONUCLEASE_EXONUCLEASE_PHOSPHATASE DOMAIN-CONTAINING PROTEIN"/>
    <property type="match status" value="1"/>
</dbReference>
<accession>A0A7M7QB36</accession>
<evidence type="ECO:0000313" key="3">
    <source>
        <dbReference type="Proteomes" id="UP000002358"/>
    </source>
</evidence>
<sequence>MAGDEIVFTQINLHHSKGASTALVRRMAKMHTGICLIQEPWLVAGRIRGLGGAGRIYRDPTCSVPRAYILVKGFDDLLLPARCNRDLTAIKIKFPVGGCSEREVMVASGYFLYDSQEEPPPREVQDLVEHCRQRSIPLILGCDANAHHIVWDSSNTNGRGDALLQYLVKTSLCIMNRGRETTFYNSVRSEVIDLTLCTVRIEGWVGSWRVSNEPSLSDHRYIQFEWKERCSETRAFRNPRKTDWAFFRENLRNELQSFKPSFGTTDELDHWAFELGEIVNISFQRSCPLTIPKGTWGTPWWNWELEDLRRETGRTFNRAKNTRNSVDWRIHREAQRLYKNCINAVRIKGWRDYCEDIERYPDVVRLLRILAKNPEVWLEAIRLPTGEYTTSEEEYLKLLPEANFPGFRLSHEMGDESSGRNRQQRAAWDLASKVVIPEKVKWAIRNFQPFKAPGIDGICPAFLQEGLEELVVPLVKLFRASVALAHVPEI</sequence>
<dbReference type="GeneID" id="116416999"/>
<evidence type="ECO:0000259" key="1">
    <source>
        <dbReference type="Pfam" id="PF14529"/>
    </source>
</evidence>
<organism evidence="2 3">
    <name type="scientific">Nasonia vitripennis</name>
    <name type="common">Parasitic wasp</name>
    <dbReference type="NCBI Taxonomy" id="7425"/>
    <lineage>
        <taxon>Eukaryota</taxon>
        <taxon>Metazoa</taxon>
        <taxon>Ecdysozoa</taxon>
        <taxon>Arthropoda</taxon>
        <taxon>Hexapoda</taxon>
        <taxon>Insecta</taxon>
        <taxon>Pterygota</taxon>
        <taxon>Neoptera</taxon>
        <taxon>Endopterygota</taxon>
        <taxon>Hymenoptera</taxon>
        <taxon>Apocrita</taxon>
        <taxon>Proctotrupomorpha</taxon>
        <taxon>Chalcidoidea</taxon>
        <taxon>Pteromalidae</taxon>
        <taxon>Pteromalinae</taxon>
        <taxon>Nasonia</taxon>
    </lineage>
</organism>
<name>A0A7M7QB36_NASVI</name>
<reference evidence="2" key="1">
    <citation type="submission" date="2021-01" db="UniProtKB">
        <authorList>
            <consortium name="EnsemblMetazoa"/>
        </authorList>
    </citation>
    <scope>IDENTIFICATION</scope>
</reference>
<dbReference type="InterPro" id="IPR036691">
    <property type="entry name" value="Endo/exonu/phosph_ase_sf"/>
</dbReference>
<dbReference type="EnsemblMetazoa" id="XM_031928032">
    <property type="protein sequence ID" value="XP_031783892"/>
    <property type="gene ID" value="LOC116416999"/>
</dbReference>
<proteinExistence type="predicted"/>
<protein>
    <recommendedName>
        <fullName evidence="1">Endonuclease/exonuclease/phosphatase domain-containing protein</fullName>
    </recommendedName>
</protein>
<dbReference type="Pfam" id="PF14529">
    <property type="entry name" value="Exo_endo_phos_2"/>
    <property type="match status" value="1"/>
</dbReference>
<dbReference type="InParanoid" id="A0A7M7QB36"/>
<dbReference type="AlphaFoldDB" id="A0A7M7QB36"/>
<keyword evidence="3" id="KW-1185">Reference proteome</keyword>
<dbReference type="InterPro" id="IPR005135">
    <property type="entry name" value="Endo/exonuclease/phosphatase"/>
</dbReference>
<dbReference type="Proteomes" id="UP000002358">
    <property type="component" value="Unassembled WGS sequence"/>
</dbReference>
<feature type="domain" description="Endonuclease/exonuclease/phosphatase" evidence="1">
    <location>
        <begin position="125"/>
        <end position="222"/>
    </location>
</feature>
<dbReference type="OrthoDB" id="7391519at2759"/>
<evidence type="ECO:0000313" key="2">
    <source>
        <dbReference type="EnsemblMetazoa" id="XP_031783892"/>
    </source>
</evidence>
<dbReference type="SUPFAM" id="SSF56219">
    <property type="entry name" value="DNase I-like"/>
    <property type="match status" value="1"/>
</dbReference>